<dbReference type="EMBL" id="CP036426">
    <property type="protein sequence ID" value="QDV36696.1"/>
    <property type="molecule type" value="Genomic_DNA"/>
</dbReference>
<evidence type="ECO:0000313" key="3">
    <source>
        <dbReference type="EMBL" id="QDV36696.1"/>
    </source>
</evidence>
<dbReference type="GO" id="GO:0006508">
    <property type="term" value="P:proteolysis"/>
    <property type="evidence" value="ECO:0007669"/>
    <property type="project" value="UniProtKB-KW"/>
</dbReference>
<feature type="transmembrane region" description="Helical" evidence="1">
    <location>
        <begin position="224"/>
        <end position="247"/>
    </location>
</feature>
<dbReference type="GO" id="GO:0080120">
    <property type="term" value="P:CAAX-box protein maturation"/>
    <property type="evidence" value="ECO:0007669"/>
    <property type="project" value="UniProtKB-ARBA"/>
</dbReference>
<dbReference type="OrthoDB" id="265207at2"/>
<gene>
    <name evidence="3" type="ORF">ElP_46250</name>
</gene>
<evidence type="ECO:0000313" key="4">
    <source>
        <dbReference type="Proteomes" id="UP000317835"/>
    </source>
</evidence>
<sequence length="252" mass="26871">MRVGGGEDDEGPPGVGGNPRGRALAALLLLVPIQSLAVIALLFAFPGVEGKIFSGICRIWMLVLPLVWTRSVEGAPLDIRGPTRRGVGIGLAAGLALLAVILATYALVRPILDPGVLLARASSTGFDRPVSFVLVSAYVIFVNSLLEEYVWRWFVYRQVEAILPPGLGNAARRAMAVLVAAMLFTVHHVIALSAWVGPGAVLLGSVGVFLGALIWSAIYARERSLWPCYFSHILADLAIMIIGYDVIFRSGG</sequence>
<dbReference type="KEGG" id="tpla:ElP_46250"/>
<feature type="transmembrane region" description="Helical" evidence="1">
    <location>
        <begin position="199"/>
        <end position="218"/>
    </location>
</feature>
<organism evidence="3 4">
    <name type="scientific">Tautonia plasticadhaerens</name>
    <dbReference type="NCBI Taxonomy" id="2527974"/>
    <lineage>
        <taxon>Bacteria</taxon>
        <taxon>Pseudomonadati</taxon>
        <taxon>Planctomycetota</taxon>
        <taxon>Planctomycetia</taxon>
        <taxon>Isosphaerales</taxon>
        <taxon>Isosphaeraceae</taxon>
        <taxon>Tautonia</taxon>
    </lineage>
</organism>
<evidence type="ECO:0000256" key="1">
    <source>
        <dbReference type="SAM" id="Phobius"/>
    </source>
</evidence>
<reference evidence="3 4" key="1">
    <citation type="submission" date="2019-02" db="EMBL/GenBank/DDBJ databases">
        <title>Deep-cultivation of Planctomycetes and their phenomic and genomic characterization uncovers novel biology.</title>
        <authorList>
            <person name="Wiegand S."/>
            <person name="Jogler M."/>
            <person name="Boedeker C."/>
            <person name="Pinto D."/>
            <person name="Vollmers J."/>
            <person name="Rivas-Marin E."/>
            <person name="Kohn T."/>
            <person name="Peeters S.H."/>
            <person name="Heuer A."/>
            <person name="Rast P."/>
            <person name="Oberbeckmann S."/>
            <person name="Bunk B."/>
            <person name="Jeske O."/>
            <person name="Meyerdierks A."/>
            <person name="Storesund J.E."/>
            <person name="Kallscheuer N."/>
            <person name="Luecker S."/>
            <person name="Lage O.M."/>
            <person name="Pohl T."/>
            <person name="Merkel B.J."/>
            <person name="Hornburger P."/>
            <person name="Mueller R.-W."/>
            <person name="Bruemmer F."/>
            <person name="Labrenz M."/>
            <person name="Spormann A.M."/>
            <person name="Op den Camp H."/>
            <person name="Overmann J."/>
            <person name="Amann R."/>
            <person name="Jetten M.S.M."/>
            <person name="Mascher T."/>
            <person name="Medema M.H."/>
            <person name="Devos D.P."/>
            <person name="Kaster A.-K."/>
            <person name="Ovreas L."/>
            <person name="Rohde M."/>
            <person name="Galperin M.Y."/>
            <person name="Jogler C."/>
        </authorList>
    </citation>
    <scope>NUCLEOTIDE SEQUENCE [LARGE SCALE GENOMIC DNA]</scope>
    <source>
        <strain evidence="3 4">ElP</strain>
    </source>
</reference>
<feature type="transmembrane region" description="Helical" evidence="1">
    <location>
        <begin position="23"/>
        <end position="45"/>
    </location>
</feature>
<dbReference type="RefSeq" id="WP_145273373.1">
    <property type="nucleotide sequence ID" value="NZ_CP036426.1"/>
</dbReference>
<keyword evidence="1" id="KW-0472">Membrane</keyword>
<dbReference type="Pfam" id="PF02517">
    <property type="entry name" value="Rce1-like"/>
    <property type="match status" value="1"/>
</dbReference>
<proteinExistence type="predicted"/>
<name>A0A518H7F2_9BACT</name>
<dbReference type="Proteomes" id="UP000317835">
    <property type="component" value="Chromosome"/>
</dbReference>
<accession>A0A518H7F2</accession>
<keyword evidence="4" id="KW-1185">Reference proteome</keyword>
<dbReference type="GO" id="GO:0004175">
    <property type="term" value="F:endopeptidase activity"/>
    <property type="evidence" value="ECO:0007669"/>
    <property type="project" value="UniProtKB-ARBA"/>
</dbReference>
<dbReference type="AlphaFoldDB" id="A0A518H7F2"/>
<protein>
    <submittedName>
        <fullName evidence="3">CAAX amino terminal protease self-immunity</fullName>
    </submittedName>
</protein>
<feature type="transmembrane region" description="Helical" evidence="1">
    <location>
        <begin position="88"/>
        <end position="108"/>
    </location>
</feature>
<dbReference type="InterPro" id="IPR003675">
    <property type="entry name" value="Rce1/LyrA-like_dom"/>
</dbReference>
<keyword evidence="3" id="KW-0645">Protease</keyword>
<keyword evidence="3" id="KW-0378">Hydrolase</keyword>
<evidence type="ECO:0000259" key="2">
    <source>
        <dbReference type="Pfam" id="PF02517"/>
    </source>
</evidence>
<keyword evidence="1" id="KW-0812">Transmembrane</keyword>
<keyword evidence="1" id="KW-1133">Transmembrane helix</keyword>
<feature type="transmembrane region" description="Helical" evidence="1">
    <location>
        <begin position="174"/>
        <end position="192"/>
    </location>
</feature>
<feature type="domain" description="CAAX prenyl protease 2/Lysostaphin resistance protein A-like" evidence="2">
    <location>
        <begin position="130"/>
        <end position="237"/>
    </location>
</feature>
<feature type="transmembrane region" description="Helical" evidence="1">
    <location>
        <begin position="129"/>
        <end position="146"/>
    </location>
</feature>